<dbReference type="OrthoDB" id="4366996at2759"/>
<gene>
    <name evidence="1" type="ORF">N7530_006941</name>
</gene>
<organism evidence="1 2">
    <name type="scientific">Penicillium desertorum</name>
    <dbReference type="NCBI Taxonomy" id="1303715"/>
    <lineage>
        <taxon>Eukaryota</taxon>
        <taxon>Fungi</taxon>
        <taxon>Dikarya</taxon>
        <taxon>Ascomycota</taxon>
        <taxon>Pezizomycotina</taxon>
        <taxon>Eurotiomycetes</taxon>
        <taxon>Eurotiomycetidae</taxon>
        <taxon>Eurotiales</taxon>
        <taxon>Aspergillaceae</taxon>
        <taxon>Penicillium</taxon>
    </lineage>
</organism>
<dbReference type="AlphaFoldDB" id="A0A9X0BMM6"/>
<dbReference type="Proteomes" id="UP001147760">
    <property type="component" value="Unassembled WGS sequence"/>
</dbReference>
<evidence type="ECO:0000313" key="1">
    <source>
        <dbReference type="EMBL" id="KAJ5472940.1"/>
    </source>
</evidence>
<reference evidence="1" key="1">
    <citation type="submission" date="2022-12" db="EMBL/GenBank/DDBJ databases">
        <authorList>
            <person name="Petersen C."/>
        </authorList>
    </citation>
    <scope>NUCLEOTIDE SEQUENCE</scope>
    <source>
        <strain evidence="1">IBT 17660</strain>
    </source>
</reference>
<accession>A0A9X0BMM6</accession>
<comment type="caution">
    <text evidence="1">The sequence shown here is derived from an EMBL/GenBank/DDBJ whole genome shotgun (WGS) entry which is preliminary data.</text>
</comment>
<reference evidence="1" key="2">
    <citation type="journal article" date="2023" name="IMA Fungus">
        <title>Comparative genomic study of the Penicillium genus elucidates a diverse pangenome and 15 lateral gene transfer events.</title>
        <authorList>
            <person name="Petersen C."/>
            <person name="Sorensen T."/>
            <person name="Nielsen M.R."/>
            <person name="Sondergaard T.E."/>
            <person name="Sorensen J.L."/>
            <person name="Fitzpatrick D.A."/>
            <person name="Frisvad J.C."/>
            <person name="Nielsen K.L."/>
        </authorList>
    </citation>
    <scope>NUCLEOTIDE SEQUENCE</scope>
    <source>
        <strain evidence="1">IBT 17660</strain>
    </source>
</reference>
<keyword evidence="2" id="KW-1185">Reference proteome</keyword>
<evidence type="ECO:0000313" key="2">
    <source>
        <dbReference type="Proteomes" id="UP001147760"/>
    </source>
</evidence>
<sequence length="270" mass="30302">MAKTASTNKLHKPRETAEVFGQMPAVPILVTREFLVGTQQYTRTLFPLVLFYVITVHKTRGLLWAERSSTCHVSGRGCEMLPAGIEGHRFELLALISRVGLFWGTYNTTQRNYEGLVENWFLPGSSLTQLAFCIADLCRAFTLLVRNHIDTHGLHPRCPNTRRVSYRNWLLSRMPIPQGTEADGSLERFAAISLSHHKSIGTEDRVHLWYGAVRAFRSSVTSIARDGVSVPYHNDVATIIGRFPTSMIQGCTNCVHRGSNCGYQILRGRA</sequence>
<name>A0A9X0BMM6_9EURO</name>
<dbReference type="EMBL" id="JAPWDO010000004">
    <property type="protein sequence ID" value="KAJ5472940.1"/>
    <property type="molecule type" value="Genomic_DNA"/>
</dbReference>
<protein>
    <submittedName>
        <fullName evidence="1">Uncharacterized protein</fullName>
    </submittedName>
</protein>
<proteinExistence type="predicted"/>